<evidence type="ECO:0000313" key="1">
    <source>
        <dbReference type="EMBL" id="CAG9939595.1"/>
    </source>
</evidence>
<protein>
    <submittedName>
        <fullName evidence="1">Uncharacterized protein</fullName>
    </submittedName>
</protein>
<keyword evidence="2" id="KW-1185">Reference proteome</keyword>
<evidence type="ECO:0000313" key="2">
    <source>
        <dbReference type="Proteomes" id="UP000836387"/>
    </source>
</evidence>
<dbReference type="EMBL" id="CADEHS020000004">
    <property type="protein sequence ID" value="CAG9939595.1"/>
    <property type="molecule type" value="Genomic_DNA"/>
</dbReference>
<comment type="caution">
    <text evidence="1">The sequence shown here is derived from an EMBL/GenBank/DDBJ whole genome shotgun (WGS) entry which is preliminary data.</text>
</comment>
<accession>A0ACA9TF71</accession>
<sequence length="292" mass="32738">MDIRSGIVSWPYACPGGLIKKLQSQHRRHVRKIKSLDTCYAKASSWGRYACAGDLGIVHKFIRTIDALEVLSIRTLEEDVSGLWPVIFRQADSLTSLTFRPYRDCNFIAVTPQTVSEIASRLPHLVQLGIDVSLQDAEAALKEVAKPPGQPQEESSIDELVKMSGLKEVELFIKLPMEASSFCGRNTFSSVGTTSNPPIKPKVSLRLAECIFNKFLTHDAQSSLERVNIHFLRNSYEDRGQYSALRSTAWVELNETGFEKQVDRSWQSDLAEMSSEVWKEIRQADSEFPGGA</sequence>
<gene>
    <name evidence="1" type="ORF">CRV2_00009920</name>
</gene>
<organism evidence="1 2">
    <name type="scientific">Clonostachys rosea f. rosea IK726</name>
    <dbReference type="NCBI Taxonomy" id="1349383"/>
    <lineage>
        <taxon>Eukaryota</taxon>
        <taxon>Fungi</taxon>
        <taxon>Dikarya</taxon>
        <taxon>Ascomycota</taxon>
        <taxon>Pezizomycotina</taxon>
        <taxon>Sordariomycetes</taxon>
        <taxon>Hypocreomycetidae</taxon>
        <taxon>Hypocreales</taxon>
        <taxon>Bionectriaceae</taxon>
        <taxon>Clonostachys</taxon>
    </lineage>
</organism>
<name>A0ACA9TF71_BIOOC</name>
<reference evidence="1" key="2">
    <citation type="submission" date="2021-10" db="EMBL/GenBank/DDBJ databases">
        <authorList>
            <person name="Piombo E."/>
        </authorList>
    </citation>
    <scope>NUCLEOTIDE SEQUENCE</scope>
</reference>
<proteinExistence type="predicted"/>
<dbReference type="Proteomes" id="UP000836387">
    <property type="component" value="Unassembled WGS sequence"/>
</dbReference>
<reference evidence="1" key="1">
    <citation type="submission" date="2020-04" db="EMBL/GenBank/DDBJ databases">
        <authorList>
            <person name="Broberg M."/>
        </authorList>
    </citation>
    <scope>NUCLEOTIDE SEQUENCE</scope>
</reference>